<dbReference type="GO" id="GO:0160147">
    <property type="term" value="F:tRNA pseudouridine(38-40) synthase activity"/>
    <property type="evidence" value="ECO:0007669"/>
    <property type="project" value="UniProtKB-EC"/>
</dbReference>
<dbReference type="EMBL" id="JSAM01000075">
    <property type="protein sequence ID" value="KIA77462.1"/>
    <property type="molecule type" value="Genomic_DNA"/>
</dbReference>
<dbReference type="Gene3D" id="3.30.70.660">
    <property type="entry name" value="Pseudouridine synthase I, catalytic domain, C-terminal subdomain"/>
    <property type="match status" value="1"/>
</dbReference>
<accession>A0A0C1E8D0</accession>
<gene>
    <name evidence="9" type="primary">truA2</name>
    <name evidence="4" type="synonym">truA</name>
    <name evidence="9" type="ORF">DB43_GF00040</name>
</gene>
<name>A0A0C1E8D0_9BACT</name>
<dbReference type="InterPro" id="IPR020094">
    <property type="entry name" value="TruA/RsuA/RluB/E/F_N"/>
</dbReference>
<comment type="catalytic activity">
    <reaction evidence="4 7">
        <text>uridine(38/39/40) in tRNA = pseudouridine(38/39/40) in tRNA</text>
        <dbReference type="Rhea" id="RHEA:22376"/>
        <dbReference type="Rhea" id="RHEA-COMP:10085"/>
        <dbReference type="Rhea" id="RHEA-COMP:10087"/>
        <dbReference type="ChEBI" id="CHEBI:65314"/>
        <dbReference type="ChEBI" id="CHEBI:65315"/>
        <dbReference type="EC" id="5.4.99.12"/>
    </reaction>
</comment>
<dbReference type="GO" id="GO:0031119">
    <property type="term" value="P:tRNA pseudouridine synthesis"/>
    <property type="evidence" value="ECO:0007669"/>
    <property type="project" value="UniProtKB-UniRule"/>
</dbReference>
<dbReference type="HAMAP" id="MF_00171">
    <property type="entry name" value="TruA"/>
    <property type="match status" value="1"/>
</dbReference>
<dbReference type="InterPro" id="IPR020095">
    <property type="entry name" value="PsdUridine_synth_TruA_C"/>
</dbReference>
<proteinExistence type="inferred from homology"/>
<dbReference type="PATRIC" id="fig|83552.4.peg.1325"/>
<evidence type="ECO:0000256" key="5">
    <source>
        <dbReference type="PIRSR" id="PIRSR001430-1"/>
    </source>
</evidence>
<evidence type="ECO:0000256" key="2">
    <source>
        <dbReference type="ARBA" id="ARBA00022694"/>
    </source>
</evidence>
<comment type="subunit">
    <text evidence="4">Homodimer.</text>
</comment>
<dbReference type="PANTHER" id="PTHR11142">
    <property type="entry name" value="PSEUDOURIDYLATE SYNTHASE"/>
    <property type="match status" value="1"/>
</dbReference>
<dbReference type="SUPFAM" id="SSF55120">
    <property type="entry name" value="Pseudouridine synthase"/>
    <property type="match status" value="1"/>
</dbReference>
<evidence type="ECO:0000256" key="7">
    <source>
        <dbReference type="RuleBase" id="RU003792"/>
    </source>
</evidence>
<comment type="caution">
    <text evidence="4">Lacks conserved residue(s) required for the propagation of feature annotation.</text>
</comment>
<reference evidence="9 10" key="1">
    <citation type="journal article" date="2014" name="Mol. Biol. Evol.">
        <title>Massive expansion of Ubiquitination-related gene families within the Chlamydiae.</title>
        <authorList>
            <person name="Domman D."/>
            <person name="Collingro A."/>
            <person name="Lagkouvardos I."/>
            <person name="Gehre L."/>
            <person name="Weinmaier T."/>
            <person name="Rattei T."/>
            <person name="Subtil A."/>
            <person name="Horn M."/>
        </authorList>
    </citation>
    <scope>NUCLEOTIDE SEQUENCE [LARGE SCALE GENOMIC DNA]</scope>
    <source>
        <strain evidence="9 10">OEW1</strain>
    </source>
</reference>
<feature type="domain" description="Pseudouridine synthase I TruA alpha/beta" evidence="8">
    <location>
        <begin position="147"/>
        <end position="251"/>
    </location>
</feature>
<protein>
    <recommendedName>
        <fullName evidence="4">tRNA pseudouridine synthase A</fullName>
        <ecNumber evidence="4">5.4.99.12</ecNumber>
    </recommendedName>
    <alternativeName>
        <fullName evidence="4">tRNA pseudouridine(38-40) synthase</fullName>
    </alternativeName>
    <alternativeName>
        <fullName evidence="4">tRNA pseudouridylate synthase I</fullName>
    </alternativeName>
    <alternativeName>
        <fullName evidence="4">tRNA-uridine isomerase I</fullName>
    </alternativeName>
</protein>
<feature type="binding site" evidence="4 6">
    <location>
        <position position="114"/>
    </location>
    <ligand>
        <name>substrate</name>
    </ligand>
</feature>
<dbReference type="NCBIfam" id="TIGR00071">
    <property type="entry name" value="hisT_truA"/>
    <property type="match status" value="1"/>
</dbReference>
<dbReference type="InterPro" id="IPR020097">
    <property type="entry name" value="PsdUridine_synth_TruA_a/b_dom"/>
</dbReference>
<evidence type="ECO:0000313" key="9">
    <source>
        <dbReference type="EMBL" id="KIA77462.1"/>
    </source>
</evidence>
<dbReference type="FunFam" id="3.30.70.580:FF:000001">
    <property type="entry name" value="tRNA pseudouridine synthase A"/>
    <property type="match status" value="1"/>
</dbReference>
<dbReference type="PIRSF" id="PIRSF001430">
    <property type="entry name" value="tRNA_psdUrid_synth"/>
    <property type="match status" value="1"/>
</dbReference>
<dbReference type="AlphaFoldDB" id="A0A0C1E8D0"/>
<dbReference type="EC" id="5.4.99.12" evidence="4"/>
<sequence>MASCMKNIRLIISYDGGRFLGWQKTSMGPSIEENLENVLHQILQEPIILQAASRTDAGVHAHEQVVNFFTEKPIDLNKITNSLNRLLPKDIVVLDAQIAPDHFHPTLDCLSKEYRYYISTGPIQPPNHRFYAWHCPGHLDKELIKKAAEQLVGTHDFSAFCNLKPSESYTHHMREVLNIQIHETDAHHFYFQVMGKSFLYKMVRNIVGTLIFVGKGKLRCEDIPLLLSCRDRTKIGMTAPAHGLTLYRLNYANGLLRS</sequence>
<keyword evidence="2 4" id="KW-0819">tRNA processing</keyword>
<dbReference type="InterPro" id="IPR001406">
    <property type="entry name" value="PsdUridine_synth_TruA"/>
</dbReference>
<feature type="domain" description="Pseudouridine synthase I TruA alpha/beta" evidence="8">
    <location>
        <begin position="12"/>
        <end position="104"/>
    </location>
</feature>
<evidence type="ECO:0000256" key="3">
    <source>
        <dbReference type="ARBA" id="ARBA00023235"/>
    </source>
</evidence>
<evidence type="ECO:0000256" key="4">
    <source>
        <dbReference type="HAMAP-Rule" id="MF_00171"/>
    </source>
</evidence>
<dbReference type="Proteomes" id="UP000031307">
    <property type="component" value="Unassembled WGS sequence"/>
</dbReference>
<dbReference type="Pfam" id="PF01416">
    <property type="entry name" value="PseudoU_synth_1"/>
    <property type="match status" value="2"/>
</dbReference>
<dbReference type="CDD" id="cd02570">
    <property type="entry name" value="PseudoU_synth_EcTruA"/>
    <property type="match status" value="1"/>
</dbReference>
<keyword evidence="3 4" id="KW-0413">Isomerase</keyword>
<comment type="function">
    <text evidence="4">Formation of pseudouridine at positions 38, 39 and 40 in the anticodon stem and loop of transfer RNAs.</text>
</comment>
<comment type="similarity">
    <text evidence="1 4 7">Belongs to the tRNA pseudouridine synthase TruA family.</text>
</comment>
<evidence type="ECO:0000256" key="1">
    <source>
        <dbReference type="ARBA" id="ARBA00009375"/>
    </source>
</evidence>
<dbReference type="Gene3D" id="3.30.70.580">
    <property type="entry name" value="Pseudouridine synthase I, catalytic domain, N-terminal subdomain"/>
    <property type="match status" value="1"/>
</dbReference>
<dbReference type="InterPro" id="IPR020103">
    <property type="entry name" value="PsdUridine_synth_cat_dom_sf"/>
</dbReference>
<dbReference type="GO" id="GO:0003723">
    <property type="term" value="F:RNA binding"/>
    <property type="evidence" value="ECO:0007669"/>
    <property type="project" value="InterPro"/>
</dbReference>
<evidence type="ECO:0000259" key="8">
    <source>
        <dbReference type="Pfam" id="PF01416"/>
    </source>
</evidence>
<feature type="active site" description="Nucleophile" evidence="4 5">
    <location>
        <position position="56"/>
    </location>
</feature>
<dbReference type="PANTHER" id="PTHR11142:SF0">
    <property type="entry name" value="TRNA PSEUDOURIDINE SYNTHASE-LIKE 1"/>
    <property type="match status" value="1"/>
</dbReference>
<evidence type="ECO:0000313" key="10">
    <source>
        <dbReference type="Proteomes" id="UP000031307"/>
    </source>
</evidence>
<organism evidence="9 10">
    <name type="scientific">Parachlamydia acanthamoebae</name>
    <dbReference type="NCBI Taxonomy" id="83552"/>
    <lineage>
        <taxon>Bacteria</taxon>
        <taxon>Pseudomonadati</taxon>
        <taxon>Chlamydiota</taxon>
        <taxon>Chlamydiia</taxon>
        <taxon>Parachlamydiales</taxon>
        <taxon>Parachlamydiaceae</taxon>
        <taxon>Parachlamydia</taxon>
    </lineage>
</organism>
<evidence type="ECO:0000256" key="6">
    <source>
        <dbReference type="PIRSR" id="PIRSR001430-2"/>
    </source>
</evidence>
<comment type="caution">
    <text evidence="9">The sequence shown here is derived from an EMBL/GenBank/DDBJ whole genome shotgun (WGS) entry which is preliminary data.</text>
</comment>